<organism evidence="3 4">
    <name type="scientific">Dendroctonus ponderosae</name>
    <name type="common">Mountain pine beetle</name>
    <dbReference type="NCBI Taxonomy" id="77166"/>
    <lineage>
        <taxon>Eukaryota</taxon>
        <taxon>Metazoa</taxon>
        <taxon>Ecdysozoa</taxon>
        <taxon>Arthropoda</taxon>
        <taxon>Hexapoda</taxon>
        <taxon>Insecta</taxon>
        <taxon>Pterygota</taxon>
        <taxon>Neoptera</taxon>
        <taxon>Endopterygota</taxon>
        <taxon>Coleoptera</taxon>
        <taxon>Polyphaga</taxon>
        <taxon>Cucujiformia</taxon>
        <taxon>Curculionidae</taxon>
        <taxon>Scolytinae</taxon>
        <taxon>Dendroctonus</taxon>
    </lineage>
</organism>
<dbReference type="Proteomes" id="UP000019118">
    <property type="component" value="Unassembled WGS sequence"/>
</dbReference>
<dbReference type="KEGG" id="dpa:109535095"/>
<reference evidence="3" key="2">
    <citation type="submission" date="2024-08" db="UniProtKB">
        <authorList>
            <consortium name="EnsemblMetazoa"/>
        </authorList>
    </citation>
    <scope>IDENTIFICATION</scope>
</reference>
<feature type="region of interest" description="Disordered" evidence="2">
    <location>
        <begin position="1"/>
        <end position="25"/>
    </location>
</feature>
<evidence type="ECO:0000313" key="4">
    <source>
        <dbReference type="Proteomes" id="UP000019118"/>
    </source>
</evidence>
<feature type="coiled-coil region" evidence="1">
    <location>
        <begin position="161"/>
        <end position="195"/>
    </location>
</feature>
<feature type="coiled-coil region" evidence="1">
    <location>
        <begin position="295"/>
        <end position="336"/>
    </location>
</feature>
<keyword evidence="4" id="KW-1185">Reference proteome</keyword>
<reference evidence="4" key="1">
    <citation type="journal article" date="2013" name="Genome Biol.">
        <title>Draft genome of the mountain pine beetle, Dendroctonus ponderosae Hopkins, a major forest pest.</title>
        <authorList>
            <person name="Keeling C.I."/>
            <person name="Yuen M.M."/>
            <person name="Liao N.Y."/>
            <person name="Docking T.R."/>
            <person name="Chan S.K."/>
            <person name="Taylor G.A."/>
            <person name="Palmquist D.L."/>
            <person name="Jackman S.D."/>
            <person name="Nguyen A."/>
            <person name="Li M."/>
            <person name="Henderson H."/>
            <person name="Janes J.K."/>
            <person name="Zhao Y."/>
            <person name="Pandoh P."/>
            <person name="Moore R."/>
            <person name="Sperling F.A."/>
            <person name="Huber D.P."/>
            <person name="Birol I."/>
            <person name="Jones S.J."/>
            <person name="Bohlmann J."/>
        </authorList>
    </citation>
    <scope>NUCLEOTIDE SEQUENCE</scope>
</reference>
<evidence type="ECO:0000313" key="3">
    <source>
        <dbReference type="EnsemblMetazoa" id="XP_019756479.1"/>
    </source>
</evidence>
<evidence type="ECO:0000256" key="2">
    <source>
        <dbReference type="SAM" id="MobiDB-lite"/>
    </source>
</evidence>
<evidence type="ECO:0008006" key="5">
    <source>
        <dbReference type="Google" id="ProtNLM"/>
    </source>
</evidence>
<sequence>MRLTMSPEVNGNPPSVTKRKKNRDKKVHPAEGVQNFDLNVPSCNYFPSNQFSYSNFTIPEMPHTYYPFVNYPNPSEPMSLPVYPMNYSGYTCLGSVVGSAGNISRQSTLSNHTFNIEPDRQDYMSLPVVSVDTNEESKRRFSDPGLPNDSDSGSNCCEETVRKLTHHIHSLKESNNRLSREVMELRIELNLLKQQQATRHYEREYEPGMLADVIREVREAARVREDALLARVKHIMEEKHLSVNQLNLVTEKNRDSDRISKLEEQLRSLTVSSNTRSDDTVKALHSSSLNTSGEKSKSARQVLDLEREALELRRELQDTRAKKDEADQKLMRLSSLLRRSDVSISDPSEDGKTSVDSFSTMTTSSSLAATRVILSGPVTNL</sequence>
<keyword evidence="1" id="KW-0175">Coiled coil</keyword>
<name>A0AAR5P5U0_DENPD</name>
<dbReference type="RefSeq" id="XP_019756479.1">
    <property type="nucleotide sequence ID" value="XM_019900920.2"/>
</dbReference>
<protein>
    <recommendedName>
        <fullName evidence="5">Angiomotin C-terminal domain-containing protein</fullName>
    </recommendedName>
</protein>
<accession>A0AAR5P5U0</accession>
<dbReference type="AlphaFoldDB" id="A0AAR5P5U0"/>
<proteinExistence type="predicted"/>
<feature type="region of interest" description="Disordered" evidence="2">
    <location>
        <begin position="340"/>
        <end position="359"/>
    </location>
</feature>
<feature type="region of interest" description="Disordered" evidence="2">
    <location>
        <begin position="134"/>
        <end position="155"/>
    </location>
</feature>
<evidence type="ECO:0000256" key="1">
    <source>
        <dbReference type="SAM" id="Coils"/>
    </source>
</evidence>
<dbReference type="EnsemblMetazoa" id="XM_019900920.1">
    <property type="protein sequence ID" value="XP_019756479.1"/>
    <property type="gene ID" value="LOC109535095"/>
</dbReference>
<dbReference type="GeneID" id="109535095"/>